<comment type="caution">
    <text evidence="1">The sequence shown here is derived from an EMBL/GenBank/DDBJ whole genome shotgun (WGS) entry which is preliminary data.</text>
</comment>
<dbReference type="RefSeq" id="WP_145811905.1">
    <property type="nucleotide sequence ID" value="NZ_VIVK01000001.1"/>
</dbReference>
<keyword evidence="2" id="KW-1185">Reference proteome</keyword>
<dbReference type="EMBL" id="VIVK01000001">
    <property type="protein sequence ID" value="TWD84504.1"/>
    <property type="molecule type" value="Genomic_DNA"/>
</dbReference>
<dbReference type="Pfam" id="PF19939">
    <property type="entry name" value="DUF6401"/>
    <property type="match status" value="1"/>
</dbReference>
<name>A0A561C061_9ACTN</name>
<dbReference type="InterPro" id="IPR045647">
    <property type="entry name" value="DUF6401"/>
</dbReference>
<gene>
    <name evidence="1" type="ORF">FB561_5696</name>
</gene>
<proteinExistence type="predicted"/>
<reference evidence="1 2" key="1">
    <citation type="submission" date="2019-06" db="EMBL/GenBank/DDBJ databases">
        <title>Sequencing the genomes of 1000 actinobacteria strains.</title>
        <authorList>
            <person name="Klenk H.-P."/>
        </authorList>
    </citation>
    <scope>NUCLEOTIDE SEQUENCE [LARGE SCALE GENOMIC DNA]</scope>
    <source>
        <strain evidence="1 2">DSM 24683</strain>
    </source>
</reference>
<dbReference type="Proteomes" id="UP000318380">
    <property type="component" value="Unassembled WGS sequence"/>
</dbReference>
<sequence length="117" mass="12453">MSWLRTWQESGARRELAALNLRLRSALDLPAPSPWLQAAVDQHAAAIRDILTLTSGVLGPIEIAGYANGVLDAAADWGWRFPTSAVKPDWVIIRLLAACSLASQPSTAIAAGLPTNP</sequence>
<evidence type="ECO:0000313" key="2">
    <source>
        <dbReference type="Proteomes" id="UP000318380"/>
    </source>
</evidence>
<evidence type="ECO:0000313" key="1">
    <source>
        <dbReference type="EMBL" id="TWD84504.1"/>
    </source>
</evidence>
<accession>A0A561C061</accession>
<dbReference type="OrthoDB" id="3831302at2"/>
<dbReference type="AlphaFoldDB" id="A0A561C061"/>
<organism evidence="1 2">
    <name type="scientific">Kribbella amoyensis</name>
    <dbReference type="NCBI Taxonomy" id="996641"/>
    <lineage>
        <taxon>Bacteria</taxon>
        <taxon>Bacillati</taxon>
        <taxon>Actinomycetota</taxon>
        <taxon>Actinomycetes</taxon>
        <taxon>Propionibacteriales</taxon>
        <taxon>Kribbellaceae</taxon>
        <taxon>Kribbella</taxon>
    </lineage>
</organism>
<protein>
    <submittedName>
        <fullName evidence="1">Uncharacterized protein</fullName>
    </submittedName>
</protein>